<dbReference type="EMBL" id="MRCX01002051">
    <property type="protein sequence ID" value="RKK41061.1"/>
    <property type="molecule type" value="Genomic_DNA"/>
</dbReference>
<evidence type="ECO:0000313" key="1">
    <source>
        <dbReference type="EMBL" id="RKK41061.1"/>
    </source>
</evidence>
<gene>
    <name evidence="1" type="ORF">BFJ69_g18464</name>
</gene>
<dbReference type="Proteomes" id="UP000285084">
    <property type="component" value="Unassembled WGS sequence"/>
</dbReference>
<sequence length="81" mass="9240">MARRIAREYATQFSRYLKEVLLCIERANDQPVSHGLAKTMAMGALCFVNKIHNIPDIGEGFNQRFNGYRSVAGWSLHRPLC</sequence>
<name>A0A420M5C2_FUSOX</name>
<accession>A0A420M5C2</accession>
<comment type="caution">
    <text evidence="1">The sequence shown here is derived from an EMBL/GenBank/DDBJ whole genome shotgun (WGS) entry which is preliminary data.</text>
</comment>
<dbReference type="AlphaFoldDB" id="A0A420M5C2"/>
<proteinExistence type="predicted"/>
<organism evidence="1 2">
    <name type="scientific">Fusarium oxysporum</name>
    <name type="common">Fusarium vascular wilt</name>
    <dbReference type="NCBI Taxonomy" id="5507"/>
    <lineage>
        <taxon>Eukaryota</taxon>
        <taxon>Fungi</taxon>
        <taxon>Dikarya</taxon>
        <taxon>Ascomycota</taxon>
        <taxon>Pezizomycotina</taxon>
        <taxon>Sordariomycetes</taxon>
        <taxon>Hypocreomycetidae</taxon>
        <taxon>Hypocreales</taxon>
        <taxon>Nectriaceae</taxon>
        <taxon>Fusarium</taxon>
        <taxon>Fusarium oxysporum species complex</taxon>
    </lineage>
</organism>
<evidence type="ECO:0000313" key="2">
    <source>
        <dbReference type="Proteomes" id="UP000285084"/>
    </source>
</evidence>
<protein>
    <submittedName>
        <fullName evidence="1">Uncharacterized protein</fullName>
    </submittedName>
</protein>
<reference evidence="1 2" key="1">
    <citation type="journal article" date="2018" name="Sci. Rep.">
        <title>Characterisation of pathogen-specific regions and novel effector candidates in Fusarium oxysporum f. sp. cepae.</title>
        <authorList>
            <person name="Armitage A.D."/>
            <person name="Taylor A."/>
            <person name="Sobczyk M.K."/>
            <person name="Baxter L."/>
            <person name="Greenfield B.P."/>
            <person name="Bates H.J."/>
            <person name="Wilson F."/>
            <person name="Jackson A.C."/>
            <person name="Ott S."/>
            <person name="Harrison R.J."/>
            <person name="Clarkson J.P."/>
        </authorList>
    </citation>
    <scope>NUCLEOTIDE SEQUENCE [LARGE SCALE GENOMIC DNA]</scope>
    <source>
        <strain evidence="1 2">Fo_A13</strain>
    </source>
</reference>